<dbReference type="InterPro" id="IPR018357">
    <property type="entry name" value="Hexapep_transf_CS"/>
</dbReference>
<evidence type="ECO:0000256" key="1">
    <source>
        <dbReference type="ARBA" id="ARBA00022679"/>
    </source>
</evidence>
<dbReference type="InterPro" id="IPR001451">
    <property type="entry name" value="Hexapep"/>
</dbReference>
<dbReference type="PROSITE" id="PS00101">
    <property type="entry name" value="HEXAPEP_TRANSFERASES"/>
    <property type="match status" value="1"/>
</dbReference>
<dbReference type="InterPro" id="IPR011004">
    <property type="entry name" value="Trimer_LpxA-like_sf"/>
</dbReference>
<evidence type="ECO:0000256" key="2">
    <source>
        <dbReference type="ARBA" id="ARBA00022737"/>
    </source>
</evidence>
<proteinExistence type="predicted"/>
<dbReference type="SUPFAM" id="SSF51161">
    <property type="entry name" value="Trimeric LpxA-like enzymes"/>
    <property type="match status" value="1"/>
</dbReference>
<dbReference type="Proteomes" id="UP000066549">
    <property type="component" value="Chromosome"/>
</dbReference>
<keyword evidence="5" id="KW-1185">Reference proteome</keyword>
<reference evidence="4 5" key="1">
    <citation type="submission" date="2015-03" db="EMBL/GenBank/DDBJ databases">
        <title>Comparative analysis of the OM43 clade including a novel species from Red Sea uncovers genomic and metabolic diversity among marine methylotrophs.</title>
        <authorList>
            <person name="Jimenez-Infante F."/>
            <person name="Ngugi D.K."/>
            <person name="Vinu M."/>
            <person name="Alam I."/>
            <person name="Kamau A."/>
            <person name="Blom J."/>
            <person name="Bajic V.B."/>
            <person name="Stingl U."/>
        </authorList>
    </citation>
    <scope>NUCLEOTIDE SEQUENCE [LARGE SCALE GENOMIC DNA]</scope>
    <source>
        <strain evidence="4 5">MBRSH7</strain>
    </source>
</reference>
<dbReference type="GO" id="GO:0016746">
    <property type="term" value="F:acyltransferase activity"/>
    <property type="evidence" value="ECO:0007669"/>
    <property type="project" value="UniProtKB-KW"/>
</dbReference>
<evidence type="ECO:0000313" key="4">
    <source>
        <dbReference type="EMBL" id="AKO66313.1"/>
    </source>
</evidence>
<sequence>MQNKLIIIHDNSDFSKAKMAHFEFDNTTTVQVLFDRNDETQFIKAIENNEGEVINFVSPRNFGLYRAQIYQILSSFPKLQPLKQEDISAKLARGAFVDLSCSIGQKVSIGIHSIVGSRTQIGRQVKVGNFVSIGEGVVIGPQAVIQSNVVVHDNVIIPPFAHVGKYNEIRNYSNSDDPLSYQNQHVVDTDFYGATLTIHNL</sequence>
<dbReference type="AlphaFoldDB" id="A0A0H4J3K5"/>
<dbReference type="Pfam" id="PF00132">
    <property type="entry name" value="Hexapep"/>
    <property type="match status" value="1"/>
</dbReference>
<keyword evidence="3" id="KW-0012">Acyltransferase</keyword>
<keyword evidence="1" id="KW-0808">Transferase</keyword>
<dbReference type="EMBL" id="CP011002">
    <property type="protein sequence ID" value="AKO66313.1"/>
    <property type="molecule type" value="Genomic_DNA"/>
</dbReference>
<evidence type="ECO:0000313" key="5">
    <source>
        <dbReference type="Proteomes" id="UP000066549"/>
    </source>
</evidence>
<keyword evidence="2" id="KW-0677">Repeat</keyword>
<accession>A0A0H4J3K5</accession>
<name>A0A0H4J3K5_9PROT</name>
<gene>
    <name evidence="4" type="ORF">VI33_06520</name>
</gene>
<evidence type="ECO:0000256" key="3">
    <source>
        <dbReference type="ARBA" id="ARBA00023315"/>
    </source>
</evidence>
<organism evidence="4 5">
    <name type="scientific">Methylophilales bacterium MBRS-H7</name>
    <dbReference type="NCBI Taxonomy" id="1623450"/>
    <lineage>
        <taxon>Bacteria</taxon>
        <taxon>Pseudomonadati</taxon>
        <taxon>Pseudomonadota</taxon>
        <taxon>Betaproteobacteria</taxon>
        <taxon>Nitrosomonadales</taxon>
        <taxon>OM43 clade</taxon>
    </lineage>
</organism>
<protein>
    <submittedName>
        <fullName evidence="4">Uncharacterized protein</fullName>
    </submittedName>
</protein>
<dbReference type="Gene3D" id="2.160.10.10">
    <property type="entry name" value="Hexapeptide repeat proteins"/>
    <property type="match status" value="1"/>
</dbReference>